<protein>
    <submittedName>
        <fullName evidence="1">Uncharacterized protein</fullName>
    </submittedName>
</protein>
<reference evidence="1 2" key="1">
    <citation type="submission" date="2017-06" db="EMBL/GenBank/DDBJ databases">
        <title>Comparative genomic analysis of Ambrosia Fusariam Clade fungi.</title>
        <authorList>
            <person name="Stajich J.E."/>
            <person name="Carrillo J."/>
            <person name="Kijimoto T."/>
            <person name="Eskalen A."/>
            <person name="O'Donnell K."/>
            <person name="Kasson M."/>
        </authorList>
    </citation>
    <scope>NUCLEOTIDE SEQUENCE [LARGE SCALE GENOMIC DNA]</scope>
    <source>
        <strain evidence="1 2">UCR1854</strain>
    </source>
</reference>
<sequence>MTTTGLSSRSRSKYSRLVNGPRSYSKAGRLISRKWRLHYTTGTLLLSTTRLPTGRVMILHPGLKKRWIEKSLDKEHAQYVFSTFTKFFDDEYNKLDLRDNQLTDQAQPSYLIDDDFYDKPEDLTQKDELTSYF</sequence>
<comment type="caution">
    <text evidence="1">The sequence shown here is derived from an EMBL/GenBank/DDBJ whole genome shotgun (WGS) entry which is preliminary data.</text>
</comment>
<evidence type="ECO:0000313" key="2">
    <source>
        <dbReference type="Proteomes" id="UP000287124"/>
    </source>
</evidence>
<accession>A0A430KY05</accession>
<name>A0A430KY05_9HYPO</name>
<dbReference type="Proteomes" id="UP000287124">
    <property type="component" value="Unassembled WGS sequence"/>
</dbReference>
<keyword evidence="2" id="KW-1185">Reference proteome</keyword>
<organism evidence="1 2">
    <name type="scientific">Fusarium euwallaceae</name>
    <dbReference type="NCBI Taxonomy" id="1147111"/>
    <lineage>
        <taxon>Eukaryota</taxon>
        <taxon>Fungi</taxon>
        <taxon>Dikarya</taxon>
        <taxon>Ascomycota</taxon>
        <taxon>Pezizomycotina</taxon>
        <taxon>Sordariomycetes</taxon>
        <taxon>Hypocreomycetidae</taxon>
        <taxon>Hypocreales</taxon>
        <taxon>Nectriaceae</taxon>
        <taxon>Fusarium</taxon>
        <taxon>Fusarium solani species complex</taxon>
    </lineage>
</organism>
<gene>
    <name evidence="1" type="ORF">BHE90_017244</name>
</gene>
<dbReference type="EMBL" id="MIKF01000894">
    <property type="protein sequence ID" value="RTE68377.1"/>
    <property type="molecule type" value="Genomic_DNA"/>
</dbReference>
<proteinExistence type="predicted"/>
<dbReference type="AlphaFoldDB" id="A0A430KY05"/>
<evidence type="ECO:0000313" key="1">
    <source>
        <dbReference type="EMBL" id="RTE68377.1"/>
    </source>
</evidence>